<sequence length="328" mass="36476">MDLGAWDVKASVDGENFGYYRTATTDSKWNFQGGLGYALSDKWNLEYVYHDLNTKYDGAKATDGDEHEVNLVYSLNKNFAVYGGWNRIKNSVDVDSFSKTNNIAQLGLIAKAPLAKNFDIYGKAAIGTKKTTIWEAGLGYTFAKDFDLSAGYRYVNTKLVDKGTLGATDDANISYKGPFVTLSYRFGGHKDAAPAPVYVTPAPTAPAQPAETPHTYNDYYLESIHFDFDVDTPVAYDQGKLDHFVAVAKEYPHDTFKLVGNTDAKGTDSYNDDLSKRRVVNVAKYAVDHGVNSEQLVLEYEGKHDPVATNETDQGRADNRRVDIWHHK</sequence>
<evidence type="ECO:0000256" key="5">
    <source>
        <dbReference type="SAM" id="MobiDB-lite"/>
    </source>
</evidence>
<dbReference type="Proteomes" id="UP000005481">
    <property type="component" value="Unassembled WGS sequence"/>
</dbReference>
<dbReference type="InterPro" id="IPR050330">
    <property type="entry name" value="Bact_OuterMem_StrucFunc"/>
</dbReference>
<dbReference type="RefSeq" id="WP_006789027.1">
    <property type="nucleotide sequence ID" value="NZ_JH417560.1"/>
</dbReference>
<dbReference type="PROSITE" id="PS51123">
    <property type="entry name" value="OMPA_2"/>
    <property type="match status" value="1"/>
</dbReference>
<feature type="domain" description="OmpA-like" evidence="6">
    <location>
        <begin position="214"/>
        <end position="328"/>
    </location>
</feature>
<dbReference type="HOGENOM" id="CLU_789720_0_0_9"/>
<dbReference type="Gene3D" id="2.40.160.20">
    <property type="match status" value="1"/>
</dbReference>
<evidence type="ECO:0000259" key="6">
    <source>
        <dbReference type="PROSITE" id="PS51123"/>
    </source>
</evidence>
<dbReference type="SUPFAM" id="SSF103088">
    <property type="entry name" value="OmpA-like"/>
    <property type="match status" value="1"/>
</dbReference>
<evidence type="ECO:0000313" key="8">
    <source>
        <dbReference type="Proteomes" id="UP000005481"/>
    </source>
</evidence>
<keyword evidence="8" id="KW-1185">Reference proteome</keyword>
<dbReference type="InterPro" id="IPR006664">
    <property type="entry name" value="OMP_bac"/>
</dbReference>
<evidence type="ECO:0000256" key="2">
    <source>
        <dbReference type="ARBA" id="ARBA00023136"/>
    </source>
</evidence>
<gene>
    <name evidence="7" type="ORF">HMPREF0080_00049</name>
</gene>
<organism evidence="7 8">
    <name type="scientific">Anaeroglobus geminatus F0357</name>
    <dbReference type="NCBI Taxonomy" id="861450"/>
    <lineage>
        <taxon>Bacteria</taxon>
        <taxon>Bacillati</taxon>
        <taxon>Bacillota</taxon>
        <taxon>Negativicutes</taxon>
        <taxon>Veillonellales</taxon>
        <taxon>Veillonellaceae</taxon>
        <taxon>Anaeroglobus</taxon>
    </lineage>
</organism>
<reference evidence="7 8" key="1">
    <citation type="submission" date="2011-08" db="EMBL/GenBank/DDBJ databases">
        <authorList>
            <person name="Weinstock G."/>
            <person name="Sodergren E."/>
            <person name="Clifton S."/>
            <person name="Fulton L."/>
            <person name="Fulton B."/>
            <person name="Courtney L."/>
            <person name="Fronick C."/>
            <person name="Harrison M."/>
            <person name="Strong C."/>
            <person name="Farmer C."/>
            <person name="Delahaunty K."/>
            <person name="Markovic C."/>
            <person name="Hall O."/>
            <person name="Minx P."/>
            <person name="Tomlinson C."/>
            <person name="Mitreva M."/>
            <person name="Hou S."/>
            <person name="Chen J."/>
            <person name="Wollam A."/>
            <person name="Pepin K.H."/>
            <person name="Johnson M."/>
            <person name="Bhonagiri V."/>
            <person name="Zhang X."/>
            <person name="Suruliraj S."/>
            <person name="Warren W."/>
            <person name="Chinwalla A."/>
            <person name="Mardis E.R."/>
            <person name="Wilson R.K."/>
        </authorList>
    </citation>
    <scope>NUCLEOTIDE SEQUENCE [LARGE SCALE GENOMIC DNA]</scope>
    <source>
        <strain evidence="7 8">F0357</strain>
    </source>
</reference>
<comment type="subcellular location">
    <subcellularLocation>
        <location evidence="1">Cell outer membrane</location>
    </subcellularLocation>
</comment>
<dbReference type="PANTHER" id="PTHR30329:SF21">
    <property type="entry name" value="LIPOPROTEIN YIAD-RELATED"/>
    <property type="match status" value="1"/>
</dbReference>
<evidence type="ECO:0000256" key="4">
    <source>
        <dbReference type="PROSITE-ProRule" id="PRU00473"/>
    </source>
</evidence>
<feature type="compositionally biased region" description="Basic and acidic residues" evidence="5">
    <location>
        <begin position="313"/>
        <end position="328"/>
    </location>
</feature>
<dbReference type="Gene3D" id="3.30.1330.60">
    <property type="entry name" value="OmpA-like domain"/>
    <property type="match status" value="1"/>
</dbReference>
<accession>G9YEJ1</accession>
<evidence type="ECO:0000256" key="3">
    <source>
        <dbReference type="ARBA" id="ARBA00023237"/>
    </source>
</evidence>
<dbReference type="eggNOG" id="COG2885">
    <property type="taxonomic scope" value="Bacteria"/>
</dbReference>
<dbReference type="PANTHER" id="PTHR30329">
    <property type="entry name" value="STATOR ELEMENT OF FLAGELLAR MOTOR COMPLEX"/>
    <property type="match status" value="1"/>
</dbReference>
<keyword evidence="3" id="KW-0998">Cell outer membrane</keyword>
<evidence type="ECO:0000256" key="1">
    <source>
        <dbReference type="ARBA" id="ARBA00004442"/>
    </source>
</evidence>
<evidence type="ECO:0000313" key="7">
    <source>
        <dbReference type="EMBL" id="EHM44085.1"/>
    </source>
</evidence>
<dbReference type="EMBL" id="AGCJ01000001">
    <property type="protein sequence ID" value="EHM44085.1"/>
    <property type="molecule type" value="Genomic_DNA"/>
</dbReference>
<comment type="caution">
    <text evidence="7">The sequence shown here is derived from an EMBL/GenBank/DDBJ whole genome shotgun (WGS) entry which is preliminary data.</text>
</comment>
<dbReference type="InterPro" id="IPR036737">
    <property type="entry name" value="OmpA-like_sf"/>
</dbReference>
<dbReference type="GO" id="GO:0009279">
    <property type="term" value="C:cell outer membrane"/>
    <property type="evidence" value="ECO:0007669"/>
    <property type="project" value="UniProtKB-SubCell"/>
</dbReference>
<keyword evidence="2 4" id="KW-0472">Membrane</keyword>
<dbReference type="CDD" id="cd07185">
    <property type="entry name" value="OmpA_C-like"/>
    <property type="match status" value="1"/>
</dbReference>
<dbReference type="PATRIC" id="fig|861450.3.peg.50"/>
<dbReference type="SUPFAM" id="SSF56935">
    <property type="entry name" value="Porins"/>
    <property type="match status" value="1"/>
</dbReference>
<dbReference type="STRING" id="861450.HMPREF0080_00049"/>
<protein>
    <submittedName>
        <fullName evidence="7">OmpA family protein</fullName>
    </submittedName>
</protein>
<dbReference type="eggNOG" id="COG3637">
    <property type="taxonomic scope" value="Bacteria"/>
</dbReference>
<dbReference type="Pfam" id="PF00691">
    <property type="entry name" value="OmpA"/>
    <property type="match status" value="1"/>
</dbReference>
<dbReference type="AlphaFoldDB" id="G9YEJ1"/>
<feature type="region of interest" description="Disordered" evidence="5">
    <location>
        <begin position="304"/>
        <end position="328"/>
    </location>
</feature>
<proteinExistence type="predicted"/>
<dbReference type="InterPro" id="IPR006665">
    <property type="entry name" value="OmpA-like"/>
</dbReference>
<dbReference type="PRINTS" id="PR01021">
    <property type="entry name" value="OMPADOMAIN"/>
</dbReference>
<name>G9YEJ1_9FIRM</name>